<dbReference type="EMBL" id="CACVKT020006653">
    <property type="protein sequence ID" value="CAC5402880.1"/>
    <property type="molecule type" value="Genomic_DNA"/>
</dbReference>
<protein>
    <submittedName>
        <fullName evidence="1">Uncharacterized protein</fullName>
    </submittedName>
</protein>
<dbReference type="AlphaFoldDB" id="A0A6J8D6Y7"/>
<proteinExistence type="predicted"/>
<evidence type="ECO:0000313" key="2">
    <source>
        <dbReference type="Proteomes" id="UP000507470"/>
    </source>
</evidence>
<name>A0A6J8D6Y7_MYTCO</name>
<evidence type="ECO:0000313" key="1">
    <source>
        <dbReference type="EMBL" id="CAC5402880.1"/>
    </source>
</evidence>
<dbReference type="OrthoDB" id="8979346at2759"/>
<accession>A0A6J8D6Y7</accession>
<sequence>MTLRDSKDNKISKAGIQTCTGQKWLAKTAVDQTESILHHKDIVGNTYTGRQSLGMTHFQQWSKATPKEKCSMVQSEIREILIELKLSADEDRGLSTFDPPTGGFMKGRIICNNSRSQRKKDKQLPQRIARSTTKLFSHRSLQSIITNPATFNINFGGLLGIKEQTCNDSQRLKG</sequence>
<gene>
    <name evidence="1" type="ORF">MCOR_36811</name>
</gene>
<dbReference type="Proteomes" id="UP000507470">
    <property type="component" value="Unassembled WGS sequence"/>
</dbReference>
<organism evidence="1 2">
    <name type="scientific">Mytilus coruscus</name>
    <name type="common">Sea mussel</name>
    <dbReference type="NCBI Taxonomy" id="42192"/>
    <lineage>
        <taxon>Eukaryota</taxon>
        <taxon>Metazoa</taxon>
        <taxon>Spiralia</taxon>
        <taxon>Lophotrochozoa</taxon>
        <taxon>Mollusca</taxon>
        <taxon>Bivalvia</taxon>
        <taxon>Autobranchia</taxon>
        <taxon>Pteriomorphia</taxon>
        <taxon>Mytilida</taxon>
        <taxon>Mytiloidea</taxon>
        <taxon>Mytilidae</taxon>
        <taxon>Mytilinae</taxon>
        <taxon>Mytilus</taxon>
    </lineage>
</organism>
<keyword evidence="2" id="KW-1185">Reference proteome</keyword>
<reference evidence="1 2" key="1">
    <citation type="submission" date="2020-06" db="EMBL/GenBank/DDBJ databases">
        <authorList>
            <person name="Li R."/>
            <person name="Bekaert M."/>
        </authorList>
    </citation>
    <scope>NUCLEOTIDE SEQUENCE [LARGE SCALE GENOMIC DNA]</scope>
    <source>
        <strain evidence="2">wild</strain>
    </source>
</reference>